<dbReference type="AlphaFoldDB" id="Q2W2G1"/>
<dbReference type="EMBL" id="AP007255">
    <property type="protein sequence ID" value="BAE51964.1"/>
    <property type="molecule type" value="Genomic_DNA"/>
</dbReference>
<proteinExistence type="predicted"/>
<name>Q2W2G1_PARM1</name>
<sequence>MTPPLSHQAFQLPSMIPLVDLWNCPPFQPFRNFRNLHHRGVLIDFPLHPALAEDCLGLNPAVSQRCLQPFQALHFGQFDQPRIGPFNKAEITQGL</sequence>
<organism evidence="1 2">
    <name type="scientific">Paramagnetospirillum magneticum (strain ATCC 700264 / AMB-1)</name>
    <name type="common">Magnetospirillum magneticum</name>
    <dbReference type="NCBI Taxonomy" id="342108"/>
    <lineage>
        <taxon>Bacteria</taxon>
        <taxon>Pseudomonadati</taxon>
        <taxon>Pseudomonadota</taxon>
        <taxon>Alphaproteobacteria</taxon>
        <taxon>Rhodospirillales</taxon>
        <taxon>Magnetospirillaceae</taxon>
        <taxon>Paramagnetospirillum</taxon>
    </lineage>
</organism>
<dbReference type="KEGG" id="mag:amb3160"/>
<keyword evidence="2" id="KW-1185">Reference proteome</keyword>
<reference evidence="1 2" key="1">
    <citation type="journal article" date="2005" name="DNA Res.">
        <title>Complete genome sequence of the facultative anaerobic magnetotactic bacterium Magnetospirillum sp. strain AMB-1.</title>
        <authorList>
            <person name="Matsunaga T."/>
            <person name="Okamura Y."/>
            <person name="Fukuda Y."/>
            <person name="Wahyudi A.T."/>
            <person name="Murase Y."/>
            <person name="Takeyama H."/>
        </authorList>
    </citation>
    <scope>NUCLEOTIDE SEQUENCE [LARGE SCALE GENOMIC DNA]</scope>
    <source>
        <strain evidence="2">ATCC 700264 / AMB-1</strain>
    </source>
</reference>
<protein>
    <submittedName>
        <fullName evidence="1">Uncharacterized protein</fullName>
    </submittedName>
</protein>
<evidence type="ECO:0000313" key="2">
    <source>
        <dbReference type="Proteomes" id="UP000007058"/>
    </source>
</evidence>
<evidence type="ECO:0000313" key="1">
    <source>
        <dbReference type="EMBL" id="BAE51964.1"/>
    </source>
</evidence>
<gene>
    <name evidence="1" type="ordered locus">amb3160</name>
</gene>
<dbReference type="HOGENOM" id="CLU_2369491_0_0_5"/>
<dbReference type="Proteomes" id="UP000007058">
    <property type="component" value="Chromosome"/>
</dbReference>
<accession>Q2W2G1</accession>